<evidence type="ECO:0000256" key="2">
    <source>
        <dbReference type="ARBA" id="ARBA00022670"/>
    </source>
</evidence>
<organism evidence="7 8">
    <name type="scientific">Friedmanniomyces endolithicus</name>
    <dbReference type="NCBI Taxonomy" id="329885"/>
    <lineage>
        <taxon>Eukaryota</taxon>
        <taxon>Fungi</taxon>
        <taxon>Dikarya</taxon>
        <taxon>Ascomycota</taxon>
        <taxon>Pezizomycotina</taxon>
        <taxon>Dothideomycetes</taxon>
        <taxon>Dothideomycetidae</taxon>
        <taxon>Mycosphaerellales</taxon>
        <taxon>Teratosphaeriaceae</taxon>
        <taxon>Friedmanniomyces</taxon>
    </lineage>
</organism>
<name>A0A4U0VG31_9PEZI</name>
<dbReference type="Pfam" id="PF07998">
    <property type="entry name" value="Peptidase_M54"/>
    <property type="match status" value="1"/>
</dbReference>
<sequence length="456" mass="50676">MASCKHHPLHLDVSPCAGDFGYERPTAQRLLAATRPSGRPPTVAKTKVAESVNVDVPPNSTFPAPLVLPGDELAFDPGYPPQTLRSWKQLKQRNAVTNQRRIIYVLPPPQAIANVDHVDKWASPQGIANPIESPAVEDIVDYLQAFYHGLPVKVLHNPKVRFANWDDGVRKKVNPKSDGVRQCHDLALQTGSEAIRIRVRKYDTFPAQLNLNDLLDAAISILPDDAYALLMIVNHDLYEDEEDDFCCGRAYGGSRVAVVSTARYNPDLDEVIGLDRSHAWPASHCKQYIQRCCEQPTKVGPKAKRQKATARQVKGGQADDTAMSFAVAAHMAHPISTVDTSQSRDQLRVLWLGRVCKTAMHELGHCFGIDHCTYYACIMQGTAGLSEDTRQPPYVCPVDTAKLLTATGADEVEWLRALLEFCERFGEEALFSSFAAWLRVRTAEVEVERLEEESRV</sequence>
<evidence type="ECO:0000256" key="4">
    <source>
        <dbReference type="ARBA" id="ARBA00022801"/>
    </source>
</evidence>
<dbReference type="GO" id="GO:0046872">
    <property type="term" value="F:metal ion binding"/>
    <property type="evidence" value="ECO:0007669"/>
    <property type="project" value="UniProtKB-KW"/>
</dbReference>
<dbReference type="PANTHER" id="PTHR15910">
    <property type="entry name" value="ARCHAEMETZINCIN"/>
    <property type="match status" value="1"/>
</dbReference>
<dbReference type="OrthoDB" id="2365600at2759"/>
<evidence type="ECO:0008006" key="9">
    <source>
        <dbReference type="Google" id="ProtNLM"/>
    </source>
</evidence>
<evidence type="ECO:0000256" key="5">
    <source>
        <dbReference type="ARBA" id="ARBA00022833"/>
    </source>
</evidence>
<comment type="cofactor">
    <cofactor evidence="1">
        <name>Zn(2+)</name>
        <dbReference type="ChEBI" id="CHEBI:29105"/>
    </cofactor>
</comment>
<dbReference type="AlphaFoldDB" id="A0A4U0VG31"/>
<keyword evidence="6" id="KW-0482">Metalloprotease</keyword>
<dbReference type="SUPFAM" id="SSF55486">
    <property type="entry name" value="Metalloproteases ('zincins'), catalytic domain"/>
    <property type="match status" value="1"/>
</dbReference>
<reference evidence="7 8" key="1">
    <citation type="submission" date="2017-03" db="EMBL/GenBank/DDBJ databases">
        <title>Genomes of endolithic fungi from Antarctica.</title>
        <authorList>
            <person name="Coleine C."/>
            <person name="Masonjones S."/>
            <person name="Stajich J.E."/>
        </authorList>
    </citation>
    <scope>NUCLEOTIDE SEQUENCE [LARGE SCALE GENOMIC DNA]</scope>
    <source>
        <strain evidence="7 8">CCFEE 5311</strain>
    </source>
</reference>
<proteinExistence type="predicted"/>
<keyword evidence="5" id="KW-0862">Zinc</keyword>
<dbReference type="InterPro" id="IPR012962">
    <property type="entry name" value="Pept_M54_archaemetzincn"/>
</dbReference>
<dbReference type="CDD" id="cd11375">
    <property type="entry name" value="Peptidase_M54"/>
    <property type="match status" value="1"/>
</dbReference>
<dbReference type="Gene3D" id="3.40.390.10">
    <property type="entry name" value="Collagenase (Catalytic Domain)"/>
    <property type="match status" value="1"/>
</dbReference>
<accession>A0A4U0VG31</accession>
<evidence type="ECO:0000256" key="6">
    <source>
        <dbReference type="ARBA" id="ARBA00023049"/>
    </source>
</evidence>
<evidence type="ECO:0000313" key="8">
    <source>
        <dbReference type="Proteomes" id="UP000310066"/>
    </source>
</evidence>
<dbReference type="Proteomes" id="UP000310066">
    <property type="component" value="Unassembled WGS sequence"/>
</dbReference>
<evidence type="ECO:0000256" key="1">
    <source>
        <dbReference type="ARBA" id="ARBA00001947"/>
    </source>
</evidence>
<evidence type="ECO:0000313" key="7">
    <source>
        <dbReference type="EMBL" id="TKA48004.1"/>
    </source>
</evidence>
<dbReference type="InterPro" id="IPR024079">
    <property type="entry name" value="MetalloPept_cat_dom_sf"/>
</dbReference>
<protein>
    <recommendedName>
        <fullName evidence="9">Archaemetzincin-2</fullName>
    </recommendedName>
</protein>
<comment type="caution">
    <text evidence="7">The sequence shown here is derived from an EMBL/GenBank/DDBJ whole genome shotgun (WGS) entry which is preliminary data.</text>
</comment>
<dbReference type="EMBL" id="NAJP01000004">
    <property type="protein sequence ID" value="TKA48004.1"/>
    <property type="molecule type" value="Genomic_DNA"/>
</dbReference>
<dbReference type="PANTHER" id="PTHR15910:SF1">
    <property type="entry name" value="ARCHAEMETZINCIN-2"/>
    <property type="match status" value="1"/>
</dbReference>
<keyword evidence="4" id="KW-0378">Hydrolase</keyword>
<keyword evidence="2" id="KW-0645">Protease</keyword>
<evidence type="ECO:0000256" key="3">
    <source>
        <dbReference type="ARBA" id="ARBA00022723"/>
    </source>
</evidence>
<dbReference type="GO" id="GO:0008237">
    <property type="term" value="F:metallopeptidase activity"/>
    <property type="evidence" value="ECO:0007669"/>
    <property type="project" value="UniProtKB-KW"/>
</dbReference>
<keyword evidence="3" id="KW-0479">Metal-binding</keyword>
<gene>
    <name evidence="7" type="ORF">B0A54_01495</name>
</gene>
<dbReference type="GO" id="GO:0006508">
    <property type="term" value="P:proteolysis"/>
    <property type="evidence" value="ECO:0007669"/>
    <property type="project" value="UniProtKB-KW"/>
</dbReference>